<reference evidence="5" key="1">
    <citation type="submission" date="2020-03" db="EMBL/GenBank/DDBJ databases">
        <title>Draft sequencing of Paenibacilllus sp. S3N08.</title>
        <authorList>
            <person name="Kim D.-U."/>
        </authorList>
    </citation>
    <scope>NUCLEOTIDE SEQUENCE</scope>
    <source>
        <strain evidence="5">S3N08</strain>
    </source>
</reference>
<dbReference type="Proteomes" id="UP001165962">
    <property type="component" value="Unassembled WGS sequence"/>
</dbReference>
<dbReference type="InterPro" id="IPR036955">
    <property type="entry name" value="AP2/ERF_dom_sf"/>
</dbReference>
<name>A0ABX0J4E8_9BACL</name>
<dbReference type="SUPFAM" id="SSF54171">
    <property type="entry name" value="DNA-binding domain"/>
    <property type="match status" value="1"/>
</dbReference>
<keyword evidence="5" id="KW-0378">Hydrolase</keyword>
<dbReference type="Pfam" id="PF13392">
    <property type="entry name" value="HNH_3"/>
    <property type="match status" value="1"/>
</dbReference>
<evidence type="ECO:0000256" key="3">
    <source>
        <dbReference type="ARBA" id="ARBA00023163"/>
    </source>
</evidence>
<dbReference type="SUPFAM" id="SSF54060">
    <property type="entry name" value="His-Me finger endonucleases"/>
    <property type="match status" value="1"/>
</dbReference>
<dbReference type="InterPro" id="IPR001471">
    <property type="entry name" value="AP2/ERF_dom"/>
</dbReference>
<evidence type="ECO:0000259" key="4">
    <source>
        <dbReference type="PROSITE" id="PS51032"/>
    </source>
</evidence>
<dbReference type="EMBL" id="JAAOIW010000005">
    <property type="protein sequence ID" value="NHN31169.1"/>
    <property type="molecule type" value="Genomic_DNA"/>
</dbReference>
<dbReference type="InterPro" id="IPR016177">
    <property type="entry name" value="DNA-bd_dom_sf"/>
</dbReference>
<keyword evidence="2" id="KW-0238">DNA-binding</keyword>
<feature type="domain" description="AP2/ERF" evidence="4">
    <location>
        <begin position="99"/>
        <end position="155"/>
    </location>
</feature>
<keyword evidence="6" id="KW-1185">Reference proteome</keyword>
<dbReference type="GO" id="GO:0004519">
    <property type="term" value="F:endonuclease activity"/>
    <property type="evidence" value="ECO:0007669"/>
    <property type="project" value="UniProtKB-KW"/>
</dbReference>
<dbReference type="SMART" id="SM00380">
    <property type="entry name" value="AP2"/>
    <property type="match status" value="1"/>
</dbReference>
<keyword evidence="1" id="KW-0805">Transcription regulation</keyword>
<evidence type="ECO:0000256" key="2">
    <source>
        <dbReference type="ARBA" id="ARBA00023125"/>
    </source>
</evidence>
<evidence type="ECO:0000313" key="5">
    <source>
        <dbReference type="EMBL" id="NHN31169.1"/>
    </source>
</evidence>
<dbReference type="InterPro" id="IPR044925">
    <property type="entry name" value="His-Me_finger_sf"/>
</dbReference>
<comment type="caution">
    <text evidence="5">The sequence shown here is derived from an EMBL/GenBank/DDBJ whole genome shotgun (WGS) entry which is preliminary data.</text>
</comment>
<dbReference type="Gene3D" id="3.30.730.10">
    <property type="entry name" value="AP2/ERF domain"/>
    <property type="match status" value="1"/>
</dbReference>
<evidence type="ECO:0000256" key="1">
    <source>
        <dbReference type="ARBA" id="ARBA00023015"/>
    </source>
</evidence>
<evidence type="ECO:0000313" key="6">
    <source>
        <dbReference type="Proteomes" id="UP001165962"/>
    </source>
</evidence>
<dbReference type="PROSITE" id="PS51032">
    <property type="entry name" value="AP2_ERF"/>
    <property type="match status" value="1"/>
</dbReference>
<protein>
    <submittedName>
        <fullName evidence="5">Endonuclease</fullName>
    </submittedName>
</protein>
<dbReference type="Gene3D" id="3.90.75.20">
    <property type="match status" value="1"/>
</dbReference>
<accession>A0ABX0J4E8</accession>
<gene>
    <name evidence="5" type="ORF">G9U52_15120</name>
</gene>
<organism evidence="5 6">
    <name type="scientific">Paenibacillus agricola</name>
    <dbReference type="NCBI Taxonomy" id="2716264"/>
    <lineage>
        <taxon>Bacteria</taxon>
        <taxon>Bacillati</taxon>
        <taxon>Bacillota</taxon>
        <taxon>Bacilli</taxon>
        <taxon>Bacillales</taxon>
        <taxon>Paenibacillaceae</taxon>
        <taxon>Paenibacillus</taxon>
    </lineage>
</organism>
<dbReference type="InterPro" id="IPR003615">
    <property type="entry name" value="HNH_nuc"/>
</dbReference>
<keyword evidence="3" id="KW-0804">Transcription</keyword>
<keyword evidence="5" id="KW-0540">Nuclease</keyword>
<keyword evidence="5" id="KW-0255">Endonuclease</keyword>
<sequence length="167" mass="18911">MQEIALTKGVTSSVDDEDYHALSFFRWKCSNRGYAARNVYLNGKYITYLMHRVITDAPKGYFVDHIDGNPLNNQRHNLRLCTNAQNCRNRGAPKGNTSGFKGVTWNTWNGKWQAQIGKDYKRYHAGYFESPSEAARAYNAKATELFGEYARLNVIPDDCTVSLVAAT</sequence>
<proteinExistence type="predicted"/>